<dbReference type="EMBL" id="JUFX02000193">
    <property type="protein sequence ID" value="KPH86662.1"/>
    <property type="molecule type" value="Genomic_DNA"/>
</dbReference>
<accession>A0A0N1FNP1</accession>
<sequence length="40" mass="4888">MSRLWMLSREQMKVLQPLLPRVDDRRVISGIMYEIRNDLQ</sequence>
<gene>
    <name evidence="1" type="ORF">GLUCOINTEAF2_0202556</name>
</gene>
<dbReference type="AlphaFoldDB" id="A0A0N1FNP1"/>
<protein>
    <recommendedName>
        <fullName evidence="3">Transposase</fullName>
    </recommendedName>
</protein>
<evidence type="ECO:0008006" key="3">
    <source>
        <dbReference type="Google" id="ProtNLM"/>
    </source>
</evidence>
<proteinExistence type="predicted"/>
<name>A0A0N1FNP1_9PROT</name>
<reference evidence="1 2" key="1">
    <citation type="submission" date="2015-07" db="EMBL/GenBank/DDBJ databases">
        <title>Draft Genome Sequence of Komagataeibacter intermedius Strain AF2, Isolated from Kombucha Tea.</title>
        <authorList>
            <person name="Santos R.A."/>
            <person name="Berretta A.A."/>
            <person name="Barud H.S."/>
            <person name="Ribeiro S.J."/>
            <person name="Gonzalez-Garcia L.N."/>
            <person name="Zucchi T.D."/>
            <person name="Goldman G.H."/>
            <person name="Riano-Pachon D.M."/>
        </authorList>
    </citation>
    <scope>NUCLEOTIDE SEQUENCE [LARGE SCALE GENOMIC DNA]</scope>
    <source>
        <strain evidence="1 2">AF2</strain>
    </source>
</reference>
<evidence type="ECO:0000313" key="2">
    <source>
        <dbReference type="Proteomes" id="UP000031553"/>
    </source>
</evidence>
<comment type="caution">
    <text evidence="1">The sequence shown here is derived from an EMBL/GenBank/DDBJ whole genome shotgun (WGS) entry which is preliminary data.</text>
</comment>
<dbReference type="Proteomes" id="UP000031553">
    <property type="component" value="Unassembled WGS sequence"/>
</dbReference>
<evidence type="ECO:0000313" key="1">
    <source>
        <dbReference type="EMBL" id="KPH86662.1"/>
    </source>
</evidence>
<organism evidence="1 2">
    <name type="scientific">Komagataeibacter intermedius AF2</name>
    <dbReference type="NCBI Taxonomy" id="1458464"/>
    <lineage>
        <taxon>Bacteria</taxon>
        <taxon>Pseudomonadati</taxon>
        <taxon>Pseudomonadota</taxon>
        <taxon>Alphaproteobacteria</taxon>
        <taxon>Acetobacterales</taxon>
        <taxon>Acetobacteraceae</taxon>
        <taxon>Komagataeibacter</taxon>
    </lineage>
</organism>